<gene>
    <name evidence="2" type="ORF">IX56_00245</name>
</gene>
<dbReference type="GO" id="GO:0006281">
    <property type="term" value="P:DNA repair"/>
    <property type="evidence" value="ECO:0007669"/>
    <property type="project" value="InterPro"/>
</dbReference>
<sequence length="140" mass="14997">MTAAGPEFRFSVPGKPVPKARPRMTRQGRVYTPAETLAYERLVAKHAVAQGVGMASGPVEVDISVRFPIPPSWAKVRKADAHGAPHTQRPDLDNLAKSVLDGLNGVAWHDDAQVCRVSASKSWDADCGAGIVQVAIRPVH</sequence>
<accession>A0A099GLL3</accession>
<feature type="region of interest" description="Disordered" evidence="1">
    <location>
        <begin position="1"/>
        <end position="22"/>
    </location>
</feature>
<reference evidence="2 3" key="2">
    <citation type="submission" date="2014-10" db="EMBL/GenBank/DDBJ databases">
        <title>Paracoccus sanguinis sp. nov., isolated from clinical specimens of New York State patients.</title>
        <authorList>
            <person name="Mingle L.A."/>
            <person name="Cole J.A."/>
            <person name="Lapierre P."/>
            <person name="Musser K.A."/>
        </authorList>
    </citation>
    <scope>NUCLEOTIDE SEQUENCE [LARGE SCALE GENOMIC DNA]</scope>
    <source>
        <strain evidence="2 3">5503</strain>
    </source>
</reference>
<dbReference type="GO" id="GO:0006310">
    <property type="term" value="P:DNA recombination"/>
    <property type="evidence" value="ECO:0007669"/>
    <property type="project" value="InterPro"/>
</dbReference>
<dbReference type="Gene3D" id="3.30.1330.70">
    <property type="entry name" value="Holliday junction resolvase RusA"/>
    <property type="match status" value="1"/>
</dbReference>
<dbReference type="EMBL" id="JRKQ01000001">
    <property type="protein sequence ID" value="KGJ23745.1"/>
    <property type="molecule type" value="Genomic_DNA"/>
</dbReference>
<dbReference type="GO" id="GO:0000287">
    <property type="term" value="F:magnesium ion binding"/>
    <property type="evidence" value="ECO:0007669"/>
    <property type="project" value="InterPro"/>
</dbReference>
<dbReference type="Proteomes" id="UP000029858">
    <property type="component" value="Unassembled WGS sequence"/>
</dbReference>
<dbReference type="SUPFAM" id="SSF103084">
    <property type="entry name" value="Holliday junction resolvase RusA"/>
    <property type="match status" value="1"/>
</dbReference>
<proteinExistence type="predicted"/>
<dbReference type="Pfam" id="PF05866">
    <property type="entry name" value="RusA"/>
    <property type="match status" value="1"/>
</dbReference>
<dbReference type="AlphaFoldDB" id="A0A099GLL3"/>
<protein>
    <submittedName>
        <fullName evidence="2">Uncharacterized protein</fullName>
    </submittedName>
</protein>
<dbReference type="InterPro" id="IPR036614">
    <property type="entry name" value="RusA-like_sf"/>
</dbReference>
<evidence type="ECO:0000313" key="3">
    <source>
        <dbReference type="Proteomes" id="UP000029858"/>
    </source>
</evidence>
<comment type="caution">
    <text evidence="2">The sequence shown here is derived from an EMBL/GenBank/DDBJ whole genome shotgun (WGS) entry which is preliminary data.</text>
</comment>
<reference evidence="2 3" key="1">
    <citation type="submission" date="2014-09" db="EMBL/GenBank/DDBJ databases">
        <authorList>
            <person name="McGinnis J.M."/>
            <person name="Wolfgang W.J."/>
        </authorList>
    </citation>
    <scope>NUCLEOTIDE SEQUENCE [LARGE SCALE GENOMIC DNA]</scope>
    <source>
        <strain evidence="2 3">5503</strain>
    </source>
</reference>
<evidence type="ECO:0000256" key="1">
    <source>
        <dbReference type="SAM" id="MobiDB-lite"/>
    </source>
</evidence>
<dbReference type="InterPro" id="IPR008822">
    <property type="entry name" value="Endonuclease_RusA-like"/>
</dbReference>
<organism evidence="2 3">
    <name type="scientific">Paracoccus sanguinis</name>
    <dbReference type="NCBI Taxonomy" id="1545044"/>
    <lineage>
        <taxon>Bacteria</taxon>
        <taxon>Pseudomonadati</taxon>
        <taxon>Pseudomonadota</taxon>
        <taxon>Alphaproteobacteria</taxon>
        <taxon>Rhodobacterales</taxon>
        <taxon>Paracoccaceae</taxon>
        <taxon>Paracoccus</taxon>
    </lineage>
</organism>
<evidence type="ECO:0000313" key="2">
    <source>
        <dbReference type="EMBL" id="KGJ23745.1"/>
    </source>
</evidence>
<name>A0A099GLL3_9RHOB</name>